<keyword evidence="3" id="KW-0201">Cytochrome c-type biogenesis</keyword>
<feature type="transmembrane region" description="Helical" evidence="7">
    <location>
        <begin position="375"/>
        <end position="394"/>
    </location>
</feature>
<dbReference type="Pfam" id="PF11412">
    <property type="entry name" value="DsbD_N"/>
    <property type="match status" value="1"/>
</dbReference>
<keyword evidence="2 7" id="KW-0812">Transmembrane</keyword>
<dbReference type="EMBL" id="FXUI01000015">
    <property type="protein sequence ID" value="SMP80816.1"/>
    <property type="molecule type" value="Genomic_DNA"/>
</dbReference>
<feature type="domain" description="Thiol:disulfide interchange protein DsbD N-terminal" evidence="9">
    <location>
        <begin position="49"/>
        <end position="168"/>
    </location>
</feature>
<name>A0ABY1QU08_9SPHN</name>
<evidence type="ECO:0000256" key="4">
    <source>
        <dbReference type="ARBA" id="ARBA00022989"/>
    </source>
</evidence>
<protein>
    <submittedName>
        <fullName evidence="10">Thiol:disulfide interchange protein</fullName>
    </submittedName>
</protein>
<sequence length="726" mass="76149">MRNFRFTPTVALFQPLFWITLRAIVLLWPGLAATAALAQMPQHVQASIVAKSEAPRPGTNTRIAIRMTPETGWHGYWINPGDSGVPVEAEWHLPDGVRAGALEQPSPTLLELGGLASYVHEGAFTLLADLAIDRSVAPGTALPVKVDLTWLACSDSLCVPERTTLQLTLRAGDGAVDRSRQSLFSAAEAALPSSGRAQGRLEAADGRWSFVVSGAQGLNVGRTYLFPMEDGWFEASAKQQATRAADGTIRIEVAAPGPAPSPRFAGVISDGRQSFMLTGLKPDKAVAPVSEPATAEEATASEIPDPATGREANGSAPKATPPSTGDVPALKIALIGALLGGLLLNLMPCVFPILSLKALSLTRAGVDRRAARLEGVAYFAGSVATTLLLGAILIGARALGHDIGWSFQLQNPHIILLLMLLSLAIALNLAGLFEMTGVSVANRVMGKPGWSGAFGTGALAALVATPCSGPFMGVALGAALVLPPPAALAVFAGLGIGMALPFLLLAFVPALQRLLPKPGAWMETFRRLLAIPMLLTAIGLAWVLGRQSGVDGLSLGLLIATLGALGLWWIGHRQSRGRRAGTAALPIMAALLLAIAIDLPRPVEATPIASTGKTEPFSETRLAELQAAGQPVFVDMTADWCLVCQVNKRVAIDRPDTHAAFDKEGVVTLVGDWTNGDPAITRFLASRGRNSIPYYLFVTPSGETRELPQILTSELLIEQAASGKPS</sequence>
<feature type="transmembrane region" description="Helical" evidence="7">
    <location>
        <begin position="414"/>
        <end position="433"/>
    </location>
</feature>
<evidence type="ECO:0000313" key="11">
    <source>
        <dbReference type="Proteomes" id="UP001157910"/>
    </source>
</evidence>
<gene>
    <name evidence="10" type="ORF">SAMN06296065_11555</name>
</gene>
<dbReference type="Proteomes" id="UP001157910">
    <property type="component" value="Unassembled WGS sequence"/>
</dbReference>
<evidence type="ECO:0000313" key="10">
    <source>
        <dbReference type="EMBL" id="SMP80816.1"/>
    </source>
</evidence>
<feature type="region of interest" description="Disordered" evidence="6">
    <location>
        <begin position="286"/>
        <end position="324"/>
    </location>
</feature>
<dbReference type="CDD" id="cd02953">
    <property type="entry name" value="DsbDgamma"/>
    <property type="match status" value="1"/>
</dbReference>
<dbReference type="InterPro" id="IPR028250">
    <property type="entry name" value="DsbDN"/>
</dbReference>
<keyword evidence="11" id="KW-1185">Reference proteome</keyword>
<evidence type="ECO:0000259" key="9">
    <source>
        <dbReference type="Pfam" id="PF11412"/>
    </source>
</evidence>
<evidence type="ECO:0000256" key="2">
    <source>
        <dbReference type="ARBA" id="ARBA00022692"/>
    </source>
</evidence>
<dbReference type="InterPro" id="IPR003834">
    <property type="entry name" value="Cyt_c_assmbl_TM_dom"/>
</dbReference>
<dbReference type="SUPFAM" id="SSF52833">
    <property type="entry name" value="Thioredoxin-like"/>
    <property type="match status" value="1"/>
</dbReference>
<feature type="transmembrane region" description="Helical" evidence="7">
    <location>
        <begin position="486"/>
        <end position="508"/>
    </location>
</feature>
<dbReference type="InterPro" id="IPR036249">
    <property type="entry name" value="Thioredoxin-like_sf"/>
</dbReference>
<evidence type="ECO:0000256" key="5">
    <source>
        <dbReference type="ARBA" id="ARBA00023136"/>
    </source>
</evidence>
<evidence type="ECO:0000256" key="1">
    <source>
        <dbReference type="ARBA" id="ARBA00004141"/>
    </source>
</evidence>
<dbReference type="Pfam" id="PF13899">
    <property type="entry name" value="Thioredoxin_7"/>
    <property type="match status" value="1"/>
</dbReference>
<organism evidence="10 11">
    <name type="scientific">Novosphingobium panipatense</name>
    <dbReference type="NCBI Taxonomy" id="428991"/>
    <lineage>
        <taxon>Bacteria</taxon>
        <taxon>Pseudomonadati</taxon>
        <taxon>Pseudomonadota</taxon>
        <taxon>Alphaproteobacteria</taxon>
        <taxon>Sphingomonadales</taxon>
        <taxon>Sphingomonadaceae</taxon>
        <taxon>Novosphingobium</taxon>
    </lineage>
</organism>
<dbReference type="Pfam" id="PF02683">
    <property type="entry name" value="DsbD_TM"/>
    <property type="match status" value="1"/>
</dbReference>
<feature type="domain" description="Cytochrome C biogenesis protein transmembrane" evidence="8">
    <location>
        <begin position="333"/>
        <end position="540"/>
    </location>
</feature>
<comment type="subcellular location">
    <subcellularLocation>
        <location evidence="1">Membrane</location>
        <topology evidence="1">Multi-pass membrane protein</topology>
    </subcellularLocation>
</comment>
<accession>A0ABY1QU08</accession>
<keyword evidence="4 7" id="KW-1133">Transmembrane helix</keyword>
<comment type="caution">
    <text evidence="10">The sequence shown here is derived from an EMBL/GenBank/DDBJ whole genome shotgun (WGS) entry which is preliminary data.</text>
</comment>
<dbReference type="InterPro" id="IPR035671">
    <property type="entry name" value="DsbD_gamma"/>
</dbReference>
<evidence type="ECO:0000256" key="6">
    <source>
        <dbReference type="SAM" id="MobiDB-lite"/>
    </source>
</evidence>
<feature type="transmembrane region" description="Helical" evidence="7">
    <location>
        <begin position="528"/>
        <end position="546"/>
    </location>
</feature>
<dbReference type="PANTHER" id="PTHR32234:SF3">
    <property type="entry name" value="SUPPRESSION OF COPPER SENSITIVITY PROTEIN"/>
    <property type="match status" value="1"/>
</dbReference>
<evidence type="ECO:0000256" key="3">
    <source>
        <dbReference type="ARBA" id="ARBA00022748"/>
    </source>
</evidence>
<dbReference type="Gene3D" id="3.40.30.10">
    <property type="entry name" value="Glutaredoxin"/>
    <property type="match status" value="1"/>
</dbReference>
<dbReference type="PANTHER" id="PTHR32234">
    <property type="entry name" value="THIOL:DISULFIDE INTERCHANGE PROTEIN DSBD"/>
    <property type="match status" value="1"/>
</dbReference>
<evidence type="ECO:0000259" key="8">
    <source>
        <dbReference type="Pfam" id="PF02683"/>
    </source>
</evidence>
<evidence type="ECO:0000256" key="7">
    <source>
        <dbReference type="SAM" id="Phobius"/>
    </source>
</evidence>
<reference evidence="10 11" key="1">
    <citation type="submission" date="2017-05" db="EMBL/GenBank/DDBJ databases">
        <authorList>
            <person name="Varghese N."/>
            <person name="Submissions S."/>
        </authorList>
    </citation>
    <scope>NUCLEOTIDE SEQUENCE [LARGE SCALE GENOMIC DNA]</scope>
    <source>
        <strain evidence="10 11">SM16</strain>
    </source>
</reference>
<keyword evidence="5 7" id="KW-0472">Membrane</keyword>
<feature type="transmembrane region" description="Helical" evidence="7">
    <location>
        <begin position="583"/>
        <end position="600"/>
    </location>
</feature>
<feature type="compositionally biased region" description="Low complexity" evidence="6">
    <location>
        <begin position="286"/>
        <end position="302"/>
    </location>
</feature>
<feature type="transmembrane region" description="Helical" evidence="7">
    <location>
        <begin position="552"/>
        <end position="571"/>
    </location>
</feature>
<feature type="transmembrane region" description="Helical" evidence="7">
    <location>
        <begin position="332"/>
        <end position="354"/>
    </location>
</feature>
<proteinExistence type="predicted"/>
<feature type="transmembrane region" description="Helical" evidence="7">
    <location>
        <begin position="454"/>
        <end position="480"/>
    </location>
</feature>